<dbReference type="Proteomes" id="UP000187609">
    <property type="component" value="Unassembled WGS sequence"/>
</dbReference>
<feature type="domain" description="Replication factor A C-terminal" evidence="7">
    <location>
        <begin position="1"/>
        <end position="117"/>
    </location>
</feature>
<dbReference type="InterPro" id="IPR012340">
    <property type="entry name" value="NA-bd_OB-fold"/>
</dbReference>
<evidence type="ECO:0000313" key="9">
    <source>
        <dbReference type="Proteomes" id="UP000187609"/>
    </source>
</evidence>
<comment type="caution">
    <text evidence="8">The sequence shown here is derived from an EMBL/GenBank/DDBJ whole genome shotgun (WGS) entry which is preliminary data.</text>
</comment>
<dbReference type="AlphaFoldDB" id="A0A314KQV6"/>
<evidence type="ECO:0000256" key="2">
    <source>
        <dbReference type="ARBA" id="ARBA00022723"/>
    </source>
</evidence>
<dbReference type="PANTHER" id="PTHR47165">
    <property type="entry name" value="OS03G0429900 PROTEIN"/>
    <property type="match status" value="1"/>
</dbReference>
<evidence type="ECO:0000256" key="5">
    <source>
        <dbReference type="ARBA" id="ARBA00023125"/>
    </source>
</evidence>
<dbReference type="GO" id="GO:0003677">
    <property type="term" value="F:DNA binding"/>
    <property type="evidence" value="ECO:0007669"/>
    <property type="project" value="UniProtKB-KW"/>
</dbReference>
<keyword evidence="3" id="KW-0863">Zinc-finger</keyword>
<name>A0A314KQV6_NICAT</name>
<keyword evidence="4" id="KW-0862">Zinc</keyword>
<dbReference type="EMBL" id="MJEQ01001205">
    <property type="protein sequence ID" value="OIT31746.1"/>
    <property type="molecule type" value="Genomic_DNA"/>
</dbReference>
<keyword evidence="5" id="KW-0238">DNA-binding</keyword>
<evidence type="ECO:0000313" key="8">
    <source>
        <dbReference type="EMBL" id="OIT31746.1"/>
    </source>
</evidence>
<dbReference type="Gramene" id="OIT31746">
    <property type="protein sequence ID" value="OIT31746"/>
    <property type="gene ID" value="A4A49_55642"/>
</dbReference>
<keyword evidence="2" id="KW-0479">Metal-binding</keyword>
<organism evidence="8 9">
    <name type="scientific">Nicotiana attenuata</name>
    <name type="common">Coyote tobacco</name>
    <dbReference type="NCBI Taxonomy" id="49451"/>
    <lineage>
        <taxon>Eukaryota</taxon>
        <taxon>Viridiplantae</taxon>
        <taxon>Streptophyta</taxon>
        <taxon>Embryophyta</taxon>
        <taxon>Tracheophyta</taxon>
        <taxon>Spermatophyta</taxon>
        <taxon>Magnoliopsida</taxon>
        <taxon>eudicotyledons</taxon>
        <taxon>Gunneridae</taxon>
        <taxon>Pentapetalae</taxon>
        <taxon>asterids</taxon>
        <taxon>lamiids</taxon>
        <taxon>Solanales</taxon>
        <taxon>Solanaceae</taxon>
        <taxon>Nicotianoideae</taxon>
        <taxon>Nicotianeae</taxon>
        <taxon>Nicotiana</taxon>
    </lineage>
</organism>
<proteinExistence type="inferred from homology"/>
<dbReference type="CDD" id="cd04476">
    <property type="entry name" value="RPA1_DBD_C"/>
    <property type="match status" value="1"/>
</dbReference>
<feature type="compositionally biased region" description="Polar residues" evidence="6">
    <location>
        <begin position="156"/>
        <end position="176"/>
    </location>
</feature>
<dbReference type="Pfam" id="PF08646">
    <property type="entry name" value="Rep_fac-A_C"/>
    <property type="match status" value="1"/>
</dbReference>
<protein>
    <recommendedName>
        <fullName evidence="7">Replication factor A C-terminal domain-containing protein</fullName>
    </recommendedName>
</protein>
<dbReference type="SUPFAM" id="SSF50249">
    <property type="entry name" value="Nucleic acid-binding proteins"/>
    <property type="match status" value="1"/>
</dbReference>
<evidence type="ECO:0000256" key="4">
    <source>
        <dbReference type="ARBA" id="ARBA00022833"/>
    </source>
</evidence>
<accession>A0A314KQV6</accession>
<dbReference type="SMR" id="A0A314KQV6"/>
<dbReference type="InterPro" id="IPR013955">
    <property type="entry name" value="Rep_factor-A_C"/>
</dbReference>
<sequence length="221" mass="24824">ACNKCTKKVDKIGNNFFCKKCNEEQCSVGHRYRLQVCVIDGTAFISLLLWNREVMQIIGKSAKELKQGLLEASVLDDDRSYPSELDDILYKRFMFKVIVKPSNIEKKDRVYTVVKITDDYDLLKEYCHSSLQDTFMIPDGQSSGGEKQFGDFMAESQVTSTPQTPIQKSISESGSSVVEDGADWKAKLSPLKTYDKRTRSSKSASGVIADDDLNCQLSSKK</sequence>
<comment type="similarity">
    <text evidence="1">Belongs to the replication factor A protein 1 family.</text>
</comment>
<keyword evidence="9" id="KW-1185">Reference proteome</keyword>
<evidence type="ECO:0000256" key="3">
    <source>
        <dbReference type="ARBA" id="ARBA00022771"/>
    </source>
</evidence>
<dbReference type="PANTHER" id="PTHR47165:SF4">
    <property type="entry name" value="OS03G0429900 PROTEIN"/>
    <property type="match status" value="1"/>
</dbReference>
<evidence type="ECO:0000256" key="6">
    <source>
        <dbReference type="SAM" id="MobiDB-lite"/>
    </source>
</evidence>
<feature type="region of interest" description="Disordered" evidence="6">
    <location>
        <begin position="156"/>
        <end position="181"/>
    </location>
</feature>
<gene>
    <name evidence="8" type="ORF">A4A49_55642</name>
</gene>
<dbReference type="InterPro" id="IPR047192">
    <property type="entry name" value="Euk_RPA1_DBD_C"/>
</dbReference>
<feature type="non-terminal residue" evidence="8">
    <location>
        <position position="221"/>
    </location>
</feature>
<feature type="non-terminal residue" evidence="8">
    <location>
        <position position="1"/>
    </location>
</feature>
<reference evidence="8" key="1">
    <citation type="submission" date="2016-11" db="EMBL/GenBank/DDBJ databases">
        <title>The genome of Nicotiana attenuata.</title>
        <authorList>
            <person name="Xu S."/>
            <person name="Brockmoeller T."/>
            <person name="Gaquerel E."/>
            <person name="Navarro A."/>
            <person name="Kuhl H."/>
            <person name="Gase K."/>
            <person name="Ling Z."/>
            <person name="Zhou W."/>
            <person name="Kreitzer C."/>
            <person name="Stanke M."/>
            <person name="Tang H."/>
            <person name="Lyons E."/>
            <person name="Pandey P."/>
            <person name="Pandey S.P."/>
            <person name="Timmermann B."/>
            <person name="Baldwin I.T."/>
        </authorList>
    </citation>
    <scope>NUCLEOTIDE SEQUENCE [LARGE SCALE GENOMIC DNA]</scope>
    <source>
        <strain evidence="8">UT</strain>
    </source>
</reference>
<evidence type="ECO:0000256" key="1">
    <source>
        <dbReference type="ARBA" id="ARBA00005690"/>
    </source>
</evidence>
<evidence type="ECO:0000259" key="7">
    <source>
        <dbReference type="Pfam" id="PF08646"/>
    </source>
</evidence>
<dbReference type="Gene3D" id="2.40.50.140">
    <property type="entry name" value="Nucleic acid-binding proteins"/>
    <property type="match status" value="1"/>
</dbReference>
<dbReference type="GO" id="GO:0008270">
    <property type="term" value="F:zinc ion binding"/>
    <property type="evidence" value="ECO:0007669"/>
    <property type="project" value="UniProtKB-KW"/>
</dbReference>